<dbReference type="InterPro" id="IPR027417">
    <property type="entry name" value="P-loop_NTPase"/>
</dbReference>
<dbReference type="Pfam" id="PF13855">
    <property type="entry name" value="LRR_8"/>
    <property type="match status" value="1"/>
</dbReference>
<evidence type="ECO:0000256" key="2">
    <source>
        <dbReference type="ARBA" id="ARBA00022614"/>
    </source>
</evidence>
<evidence type="ECO:0000256" key="9">
    <source>
        <dbReference type="ARBA" id="ARBA00022840"/>
    </source>
</evidence>
<evidence type="ECO:0000313" key="14">
    <source>
        <dbReference type="EMBL" id="KAJ6959252.1"/>
    </source>
</evidence>
<evidence type="ECO:0000256" key="1">
    <source>
        <dbReference type="ARBA" id="ARBA00008894"/>
    </source>
</evidence>
<dbReference type="Gene3D" id="3.80.10.10">
    <property type="entry name" value="Ribonuclease Inhibitor"/>
    <property type="match status" value="1"/>
</dbReference>
<evidence type="ECO:0000256" key="3">
    <source>
        <dbReference type="ARBA" id="ARBA00022723"/>
    </source>
</evidence>
<keyword evidence="7" id="KW-0611">Plant defense</keyword>
<dbReference type="SUPFAM" id="SSF52540">
    <property type="entry name" value="P-loop containing nucleoside triphosphate hydrolases"/>
    <property type="match status" value="1"/>
</dbReference>
<dbReference type="PRINTS" id="PR00364">
    <property type="entry name" value="DISEASERSIST"/>
</dbReference>
<dbReference type="Gene3D" id="1.10.8.430">
    <property type="entry name" value="Helical domain of apoptotic protease-activating factors"/>
    <property type="match status" value="1"/>
</dbReference>
<evidence type="ECO:0000256" key="8">
    <source>
        <dbReference type="ARBA" id="ARBA00022833"/>
    </source>
</evidence>
<dbReference type="Proteomes" id="UP001164929">
    <property type="component" value="Chromosome 17"/>
</dbReference>
<dbReference type="InterPro" id="IPR003591">
    <property type="entry name" value="Leu-rich_rpt_typical-subtyp"/>
</dbReference>
<evidence type="ECO:0000259" key="12">
    <source>
        <dbReference type="Pfam" id="PF23247"/>
    </source>
</evidence>
<dbReference type="InterPro" id="IPR032675">
    <property type="entry name" value="LRR_dom_sf"/>
</dbReference>
<keyword evidence="9" id="KW-0067">ATP-binding</keyword>
<name>A0AAD6LEI9_9ROSI</name>
<feature type="domain" description="NB-ARC" evidence="10">
    <location>
        <begin position="324"/>
        <end position="482"/>
    </location>
</feature>
<feature type="domain" description="Disease resistance protein winged helix" evidence="13">
    <location>
        <begin position="573"/>
        <end position="643"/>
    </location>
</feature>
<evidence type="ECO:0000259" key="10">
    <source>
        <dbReference type="Pfam" id="PF00931"/>
    </source>
</evidence>
<dbReference type="InterPro" id="IPR057135">
    <property type="entry name" value="At4g27190-like_LRR"/>
</dbReference>
<comment type="similarity">
    <text evidence="1">Belongs to the disease resistance NB-LRR family.</text>
</comment>
<dbReference type="Pfam" id="PF02892">
    <property type="entry name" value="zf-BED"/>
    <property type="match status" value="1"/>
</dbReference>
<dbReference type="GO" id="GO:0043531">
    <property type="term" value="F:ADP binding"/>
    <property type="evidence" value="ECO:0007669"/>
    <property type="project" value="InterPro"/>
</dbReference>
<dbReference type="Pfam" id="PF23247">
    <property type="entry name" value="LRR_RPS2"/>
    <property type="match status" value="1"/>
</dbReference>
<keyword evidence="5" id="KW-0547">Nucleotide-binding</keyword>
<dbReference type="EMBL" id="JAQIZT010000017">
    <property type="protein sequence ID" value="KAJ6959252.1"/>
    <property type="molecule type" value="Genomic_DNA"/>
</dbReference>
<keyword evidence="3" id="KW-0479">Metal-binding</keyword>
<evidence type="ECO:0000259" key="13">
    <source>
        <dbReference type="Pfam" id="PF23559"/>
    </source>
</evidence>
<dbReference type="SUPFAM" id="SSF52058">
    <property type="entry name" value="L domain-like"/>
    <property type="match status" value="1"/>
</dbReference>
<feature type="domain" description="Disease resistance protein At4g27190-like leucine-rich repeats" evidence="12">
    <location>
        <begin position="964"/>
        <end position="1065"/>
    </location>
</feature>
<dbReference type="GO" id="GO:0008270">
    <property type="term" value="F:zinc ion binding"/>
    <property type="evidence" value="ECO:0007669"/>
    <property type="project" value="UniProtKB-KW"/>
</dbReference>
<dbReference type="InterPro" id="IPR050905">
    <property type="entry name" value="Plant_NBS-LRR"/>
</dbReference>
<dbReference type="Gene3D" id="3.40.50.300">
    <property type="entry name" value="P-loop containing nucleotide triphosphate hydrolases"/>
    <property type="match status" value="1"/>
</dbReference>
<keyword evidence="8" id="KW-0862">Zinc</keyword>
<dbReference type="InterPro" id="IPR042197">
    <property type="entry name" value="Apaf_helical"/>
</dbReference>
<gene>
    <name evidence="14" type="ORF">NC653_037539</name>
</gene>
<dbReference type="PANTHER" id="PTHR33463:SF187">
    <property type="entry name" value="AND NB-ARC DOMAIN DISEASE RESISTANCE PROTEIN, PUTATIVE-RELATED"/>
    <property type="match status" value="1"/>
</dbReference>
<organism evidence="14 15">
    <name type="scientific">Populus alba x Populus x berolinensis</name>
    <dbReference type="NCBI Taxonomy" id="444605"/>
    <lineage>
        <taxon>Eukaryota</taxon>
        <taxon>Viridiplantae</taxon>
        <taxon>Streptophyta</taxon>
        <taxon>Embryophyta</taxon>
        <taxon>Tracheophyta</taxon>
        <taxon>Spermatophyta</taxon>
        <taxon>Magnoliopsida</taxon>
        <taxon>eudicotyledons</taxon>
        <taxon>Gunneridae</taxon>
        <taxon>Pentapetalae</taxon>
        <taxon>rosids</taxon>
        <taxon>fabids</taxon>
        <taxon>Malpighiales</taxon>
        <taxon>Salicaceae</taxon>
        <taxon>Saliceae</taxon>
        <taxon>Populus</taxon>
    </lineage>
</organism>
<keyword evidence="6" id="KW-0863">Zinc-finger</keyword>
<dbReference type="GO" id="GO:0005524">
    <property type="term" value="F:ATP binding"/>
    <property type="evidence" value="ECO:0007669"/>
    <property type="project" value="UniProtKB-KW"/>
</dbReference>
<dbReference type="InterPro" id="IPR001611">
    <property type="entry name" value="Leu-rich_rpt"/>
</dbReference>
<dbReference type="SMART" id="SM00369">
    <property type="entry name" value="LRR_TYP"/>
    <property type="match status" value="2"/>
</dbReference>
<comment type="caution">
    <text evidence="14">The sequence shown here is derived from an EMBL/GenBank/DDBJ whole genome shotgun (WGS) entry which is preliminary data.</text>
</comment>
<keyword evidence="4" id="KW-0677">Repeat</keyword>
<sequence length="1091" mass="124062">MDGGSDPFQCYFEKVDGGLLRCIFCEKTLAGSTSTTRMKYHLARVGGGGVKICEKVTPDVQRAAFDKLPDRMRGSMPSSSNNIIVTADSDPAQDLEMQQQGQSRLDYVSWMNEITGGEFFLSEETMVPSMLMPDAPVTGLGIEPAVQAFETDTNNITLHRAPVVLMPDEPETRQRTEQAHQMNNISSSSMRDFEFWEENIVLPEETMVPSMLMPDAPVTGLGIEPAVQAFETDTNNITLHRAPVVLMPDEPETRQRTEQAHQMNNISSSSMRDYELRTGRLTMSPELMQSVVERRPSSKRPVHKKRRTGRYVLPTTRLVGQAMERNMNDVWSCLLNDEVSCIGIYGMGGVGKTALATHIYNQLHKKLGMFHPVHWITVSEDFSIHALQRRIAEVLDLKPLDENDAMVRTGELLTELNVKKKGFLILDNLWDHFLPDEVGIPLRTDGWKLILTTRSLEICRKMDCQRIIKVEPLSEGEAWELFIYRLGHGGALYPEIAESIVKECDGLPLGIKAMARSMKGVDGEYRWRDALLKMRRLEVGPGEMEANVFRVLKFSYAQLNDSALQECFLHITLFPKGKIILREDLIEYLIDEGIVKEMGSRHARFDRGHTMLDQLEDASLLEGSRDDEGYRYVKLHDLIWDMAWKILNERWGVIVQAGAQLTELPDVRLWRKELLRVSLMENRIENIPTGFSPMCTSLSTLLLCRNYKLDLVEDSFFQHLIGLKVLDLSDTDIEKLPDSISHLTSLTALLLGWCAKLSYVPSLAKLKALEKLDLSYTGLEDLPEGMERLQDLRYLNLDGSGVRVLRSGILPQLSKLQFLKLHQKSEVVLSVSGDEVSRLYHLETLECNFRDLDDFGYFCRGRRFLLIACKVTVGRPCFSSLEDLNYTRSKSGLIKEAWFYDLMIDNATFLSPYFTTKVVFVSCQNMRSLFSLWDIRGLEILHLDGLIILETLFEAEPSEVRTAGVFYNLREIIIHKCHTMKALLPPWLLSTLPLEVIVVEDCYNMQEIMGNGRSCVLTIFGYFVTTLRVLVLKKLPNLKSIFSRKLLCRSLEEITVRDCPQLTRIPIAISPSLKKKEVDPESLLNTVEHVP</sequence>
<evidence type="ECO:0000256" key="4">
    <source>
        <dbReference type="ARBA" id="ARBA00022737"/>
    </source>
</evidence>
<feature type="domain" description="BED-type" evidence="11">
    <location>
        <begin position="9"/>
        <end position="44"/>
    </location>
</feature>
<evidence type="ECO:0000256" key="6">
    <source>
        <dbReference type="ARBA" id="ARBA00022771"/>
    </source>
</evidence>
<evidence type="ECO:0000256" key="5">
    <source>
        <dbReference type="ARBA" id="ARBA00022741"/>
    </source>
</evidence>
<dbReference type="GO" id="GO:0003677">
    <property type="term" value="F:DNA binding"/>
    <property type="evidence" value="ECO:0007669"/>
    <property type="project" value="InterPro"/>
</dbReference>
<dbReference type="InterPro" id="IPR036388">
    <property type="entry name" value="WH-like_DNA-bd_sf"/>
</dbReference>
<dbReference type="GO" id="GO:0006952">
    <property type="term" value="P:defense response"/>
    <property type="evidence" value="ECO:0007669"/>
    <property type="project" value="UniProtKB-KW"/>
</dbReference>
<dbReference type="InterPro" id="IPR058922">
    <property type="entry name" value="WHD_DRP"/>
</dbReference>
<keyword evidence="15" id="KW-1185">Reference proteome</keyword>
<dbReference type="Pfam" id="PF00931">
    <property type="entry name" value="NB-ARC"/>
    <property type="match status" value="1"/>
</dbReference>
<reference evidence="14" key="1">
    <citation type="journal article" date="2023" name="Mol. Ecol. Resour.">
        <title>Chromosome-level genome assembly of a triploid poplar Populus alba 'Berolinensis'.</title>
        <authorList>
            <person name="Chen S."/>
            <person name="Yu Y."/>
            <person name="Wang X."/>
            <person name="Wang S."/>
            <person name="Zhang T."/>
            <person name="Zhou Y."/>
            <person name="He R."/>
            <person name="Meng N."/>
            <person name="Wang Y."/>
            <person name="Liu W."/>
            <person name="Liu Z."/>
            <person name="Liu J."/>
            <person name="Guo Q."/>
            <person name="Huang H."/>
            <person name="Sederoff R.R."/>
            <person name="Wang G."/>
            <person name="Qu G."/>
            <person name="Chen S."/>
        </authorList>
    </citation>
    <scope>NUCLEOTIDE SEQUENCE</scope>
    <source>
        <strain evidence="14">SC-2020</strain>
    </source>
</reference>
<dbReference type="FunFam" id="3.40.50.300:FF:001091">
    <property type="entry name" value="Probable disease resistance protein At1g61300"/>
    <property type="match status" value="1"/>
</dbReference>
<dbReference type="AlphaFoldDB" id="A0AAD6LEI9"/>
<evidence type="ECO:0000256" key="7">
    <source>
        <dbReference type="ARBA" id="ARBA00022821"/>
    </source>
</evidence>
<dbReference type="InterPro" id="IPR002182">
    <property type="entry name" value="NB-ARC"/>
</dbReference>
<dbReference type="SMR" id="A0AAD6LEI9"/>
<proteinExistence type="inferred from homology"/>
<evidence type="ECO:0000313" key="15">
    <source>
        <dbReference type="Proteomes" id="UP001164929"/>
    </source>
</evidence>
<dbReference type="Pfam" id="PF23559">
    <property type="entry name" value="WHD_DRP"/>
    <property type="match status" value="1"/>
</dbReference>
<dbReference type="Gene3D" id="1.10.10.10">
    <property type="entry name" value="Winged helix-like DNA-binding domain superfamily/Winged helix DNA-binding domain"/>
    <property type="match status" value="1"/>
</dbReference>
<dbReference type="InterPro" id="IPR003656">
    <property type="entry name" value="Znf_BED"/>
</dbReference>
<accession>A0AAD6LEI9</accession>
<protein>
    <submittedName>
        <fullName evidence="14">Disease resistance protein</fullName>
    </submittedName>
</protein>
<keyword evidence="2" id="KW-0433">Leucine-rich repeat</keyword>
<evidence type="ECO:0000259" key="11">
    <source>
        <dbReference type="Pfam" id="PF02892"/>
    </source>
</evidence>
<dbReference type="PANTHER" id="PTHR33463">
    <property type="entry name" value="NB-ARC DOMAIN-CONTAINING PROTEIN-RELATED"/>
    <property type="match status" value="1"/>
</dbReference>